<name>A0A9P6ABQ9_PLEER</name>
<evidence type="ECO:0000313" key="2">
    <source>
        <dbReference type="EMBL" id="KAF9501316.1"/>
    </source>
</evidence>
<dbReference type="PANTHER" id="PTHR10622">
    <property type="entry name" value="HET DOMAIN-CONTAINING PROTEIN"/>
    <property type="match status" value="1"/>
</dbReference>
<reference evidence="2" key="1">
    <citation type="submission" date="2020-11" db="EMBL/GenBank/DDBJ databases">
        <authorList>
            <consortium name="DOE Joint Genome Institute"/>
            <person name="Ahrendt S."/>
            <person name="Riley R."/>
            <person name="Andreopoulos W."/>
            <person name="Labutti K."/>
            <person name="Pangilinan J."/>
            <person name="Ruiz-Duenas F.J."/>
            <person name="Barrasa J.M."/>
            <person name="Sanchez-Garcia M."/>
            <person name="Camarero S."/>
            <person name="Miyauchi S."/>
            <person name="Serrano A."/>
            <person name="Linde D."/>
            <person name="Babiker R."/>
            <person name="Drula E."/>
            <person name="Ayuso-Fernandez I."/>
            <person name="Pacheco R."/>
            <person name="Padilla G."/>
            <person name="Ferreira P."/>
            <person name="Barriuso J."/>
            <person name="Kellner H."/>
            <person name="Castanera R."/>
            <person name="Alfaro M."/>
            <person name="Ramirez L."/>
            <person name="Pisabarro A.G."/>
            <person name="Kuo A."/>
            <person name="Tritt A."/>
            <person name="Lipzen A."/>
            <person name="He G."/>
            <person name="Yan M."/>
            <person name="Ng V."/>
            <person name="Cullen D."/>
            <person name="Martin F."/>
            <person name="Rosso M.-N."/>
            <person name="Henrissat B."/>
            <person name="Hibbett D."/>
            <person name="Martinez A.T."/>
            <person name="Grigoriev I.V."/>
        </authorList>
    </citation>
    <scope>NUCLEOTIDE SEQUENCE</scope>
    <source>
        <strain evidence="2">ATCC 90797</strain>
    </source>
</reference>
<proteinExistence type="predicted"/>
<dbReference type="PANTHER" id="PTHR10622:SF10">
    <property type="entry name" value="HET DOMAIN-CONTAINING PROTEIN"/>
    <property type="match status" value="1"/>
</dbReference>
<evidence type="ECO:0000313" key="3">
    <source>
        <dbReference type="Proteomes" id="UP000807025"/>
    </source>
</evidence>
<evidence type="ECO:0000259" key="1">
    <source>
        <dbReference type="Pfam" id="PF06985"/>
    </source>
</evidence>
<feature type="domain" description="Heterokaryon incompatibility" evidence="1">
    <location>
        <begin position="180"/>
        <end position="269"/>
    </location>
</feature>
<comment type="caution">
    <text evidence="2">The sequence shown here is derived from an EMBL/GenBank/DDBJ whole genome shotgun (WGS) entry which is preliminary data.</text>
</comment>
<accession>A0A9P6ABQ9</accession>
<keyword evidence="3" id="KW-1185">Reference proteome</keyword>
<gene>
    <name evidence="2" type="ORF">BDN71DRAFT_1492059</name>
</gene>
<dbReference type="OrthoDB" id="5122891at2759"/>
<sequence length="535" mass="61447">MTDATQNVAARHQGIDWDAFFYQIPRNLFTYIPQDEYCVYISDYVEKCPFHLYDIATHLMGWIEFPLAYSEVIDIVSDAVRLTETSPRAIQWREDIRPFVFSAMTKNPLINGVDRFISALKDELHAYNLGTLHDYSCRLRIPIPIYSVLLAVRESIRTKPTQTSIPSHRVREQITLFGQYAILSHRWYQDEEELSFVDVSNISDPGVQAKKGFRKLIEFSNIVKSLYGSRYLWVDSACIDEADRNASIPLMFAWYRRAYVCVIYFSTISTAASSDSPFASHDPWSTRGWTLQEFLAPNRIVCFTNDWHPAEPLGETHKFHACRGSKLVPLLYLDLRSTTGYVEWEAYNPGIDHAISLMRSTQKRKTTKDEDMVYSILSALDVTMPVEYGEGFDSAFYRLQAVILTQTNDRRLLLWQGTSSASSPFNSMLAGGFTAWDEDSVWYNSKDMDHRYSAMENFDPSISFDSNRVMRIMVALHPLNASQTHVFALMAKRGSAYLAIVLRRCGGQIYQRIGLRECKVTNVSSDKAPEWVYVK</sequence>
<dbReference type="Pfam" id="PF06985">
    <property type="entry name" value="HET"/>
    <property type="match status" value="1"/>
</dbReference>
<dbReference type="EMBL" id="MU154523">
    <property type="protein sequence ID" value="KAF9501316.1"/>
    <property type="molecule type" value="Genomic_DNA"/>
</dbReference>
<dbReference type="Proteomes" id="UP000807025">
    <property type="component" value="Unassembled WGS sequence"/>
</dbReference>
<dbReference type="AlphaFoldDB" id="A0A9P6ABQ9"/>
<dbReference type="InterPro" id="IPR010730">
    <property type="entry name" value="HET"/>
</dbReference>
<organism evidence="2 3">
    <name type="scientific">Pleurotus eryngii</name>
    <name type="common">Boletus of the steppes</name>
    <dbReference type="NCBI Taxonomy" id="5323"/>
    <lineage>
        <taxon>Eukaryota</taxon>
        <taxon>Fungi</taxon>
        <taxon>Dikarya</taxon>
        <taxon>Basidiomycota</taxon>
        <taxon>Agaricomycotina</taxon>
        <taxon>Agaricomycetes</taxon>
        <taxon>Agaricomycetidae</taxon>
        <taxon>Agaricales</taxon>
        <taxon>Pleurotineae</taxon>
        <taxon>Pleurotaceae</taxon>
        <taxon>Pleurotus</taxon>
    </lineage>
</organism>
<protein>
    <recommendedName>
        <fullName evidence="1">Heterokaryon incompatibility domain-containing protein</fullName>
    </recommendedName>
</protein>